<dbReference type="PRINTS" id="PR00385">
    <property type="entry name" value="P450"/>
</dbReference>
<evidence type="ECO:0000256" key="13">
    <source>
        <dbReference type="PIRSR" id="PIRSR602401-1"/>
    </source>
</evidence>
<dbReference type="GO" id="GO:0020037">
    <property type="term" value="F:heme binding"/>
    <property type="evidence" value="ECO:0007669"/>
    <property type="project" value="InterPro"/>
</dbReference>
<dbReference type="InterPro" id="IPR002401">
    <property type="entry name" value="Cyt_P450_E_grp-I"/>
</dbReference>
<dbReference type="GO" id="GO:0005506">
    <property type="term" value="F:iron ion binding"/>
    <property type="evidence" value="ECO:0007669"/>
    <property type="project" value="InterPro"/>
</dbReference>
<dbReference type="GO" id="GO:0016020">
    <property type="term" value="C:membrane"/>
    <property type="evidence" value="ECO:0007669"/>
    <property type="project" value="UniProtKB-SubCell"/>
</dbReference>
<evidence type="ECO:0000256" key="6">
    <source>
        <dbReference type="ARBA" id="ARBA00022692"/>
    </source>
</evidence>
<evidence type="ECO:0000256" key="4">
    <source>
        <dbReference type="ARBA" id="ARBA00010617"/>
    </source>
</evidence>
<keyword evidence="11 14" id="KW-0503">Monooxygenase</keyword>
<evidence type="ECO:0000256" key="2">
    <source>
        <dbReference type="ARBA" id="ARBA00004167"/>
    </source>
</evidence>
<keyword evidence="9 14" id="KW-0560">Oxidoreductase</keyword>
<evidence type="ECO:0000256" key="11">
    <source>
        <dbReference type="ARBA" id="ARBA00023033"/>
    </source>
</evidence>
<protein>
    <submittedName>
        <fullName evidence="15">O-methylsterigmatocystin oxidoreductase</fullName>
    </submittedName>
</protein>
<gene>
    <name evidence="15" type="ORF">SCP_0902900</name>
</gene>
<dbReference type="InterPro" id="IPR017972">
    <property type="entry name" value="Cyt_P450_CS"/>
</dbReference>
<feature type="binding site" description="axial binding residue" evidence="13">
    <location>
        <position position="393"/>
    </location>
    <ligand>
        <name>heme</name>
        <dbReference type="ChEBI" id="CHEBI:30413"/>
    </ligand>
    <ligandPart>
        <name>Fe</name>
        <dbReference type="ChEBI" id="CHEBI:18248"/>
    </ligandPart>
</feature>
<evidence type="ECO:0000256" key="8">
    <source>
        <dbReference type="ARBA" id="ARBA00022989"/>
    </source>
</evidence>
<keyword evidence="6" id="KW-0812">Transmembrane</keyword>
<keyword evidence="10 13" id="KW-0408">Iron</keyword>
<keyword evidence="5 13" id="KW-0349">Heme</keyword>
<dbReference type="PANTHER" id="PTHR46300:SF7">
    <property type="entry name" value="P450, PUTATIVE (EUROFUNG)-RELATED"/>
    <property type="match status" value="1"/>
</dbReference>
<dbReference type="InterPro" id="IPR050364">
    <property type="entry name" value="Cytochrome_P450_fung"/>
</dbReference>
<comment type="similarity">
    <text evidence="4 14">Belongs to the cytochrome P450 family.</text>
</comment>
<reference evidence="15 16" key="1">
    <citation type="journal article" date="2018" name="Sci. Rep.">
        <title>Genome sequence of the cauliflower mushroom Sparassis crispa (Hanabiratake) and its association with beneficial usage.</title>
        <authorList>
            <person name="Kiyama R."/>
            <person name="Furutani Y."/>
            <person name="Kawaguchi K."/>
            <person name="Nakanishi T."/>
        </authorList>
    </citation>
    <scope>NUCLEOTIDE SEQUENCE [LARGE SCALE GENOMIC DNA]</scope>
</reference>
<comment type="caution">
    <text evidence="15">The sequence shown here is derived from an EMBL/GenBank/DDBJ whole genome shotgun (WGS) entry which is preliminary data.</text>
</comment>
<dbReference type="PRINTS" id="PR00463">
    <property type="entry name" value="EP450I"/>
</dbReference>
<dbReference type="AlphaFoldDB" id="A0A401GW12"/>
<dbReference type="GO" id="GO:0004497">
    <property type="term" value="F:monooxygenase activity"/>
    <property type="evidence" value="ECO:0007669"/>
    <property type="project" value="UniProtKB-KW"/>
</dbReference>
<evidence type="ECO:0000256" key="12">
    <source>
        <dbReference type="ARBA" id="ARBA00023136"/>
    </source>
</evidence>
<comment type="cofactor">
    <cofactor evidence="1 13">
        <name>heme</name>
        <dbReference type="ChEBI" id="CHEBI:30413"/>
    </cofactor>
</comment>
<evidence type="ECO:0000256" key="9">
    <source>
        <dbReference type="ARBA" id="ARBA00023002"/>
    </source>
</evidence>
<dbReference type="GO" id="GO:0016705">
    <property type="term" value="F:oxidoreductase activity, acting on paired donors, with incorporation or reduction of molecular oxygen"/>
    <property type="evidence" value="ECO:0007669"/>
    <property type="project" value="InterPro"/>
</dbReference>
<dbReference type="GeneID" id="38783328"/>
<evidence type="ECO:0000313" key="16">
    <source>
        <dbReference type="Proteomes" id="UP000287166"/>
    </source>
</evidence>
<dbReference type="InterPro" id="IPR036396">
    <property type="entry name" value="Cyt_P450_sf"/>
</dbReference>
<evidence type="ECO:0000313" key="15">
    <source>
        <dbReference type="EMBL" id="GBE86411.1"/>
    </source>
</evidence>
<dbReference type="PANTHER" id="PTHR46300">
    <property type="entry name" value="P450, PUTATIVE (EUROFUNG)-RELATED-RELATED"/>
    <property type="match status" value="1"/>
</dbReference>
<keyword evidence="7 13" id="KW-0479">Metal-binding</keyword>
<dbReference type="InterPro" id="IPR001128">
    <property type="entry name" value="Cyt_P450"/>
</dbReference>
<comment type="pathway">
    <text evidence="3">Secondary metabolite biosynthesis.</text>
</comment>
<dbReference type="Proteomes" id="UP000287166">
    <property type="component" value="Unassembled WGS sequence"/>
</dbReference>
<keyword evidence="12" id="KW-0472">Membrane</keyword>
<name>A0A401GW12_9APHY</name>
<proteinExistence type="inferred from homology"/>
<organism evidence="15 16">
    <name type="scientific">Sparassis crispa</name>
    <dbReference type="NCBI Taxonomy" id="139825"/>
    <lineage>
        <taxon>Eukaryota</taxon>
        <taxon>Fungi</taxon>
        <taxon>Dikarya</taxon>
        <taxon>Basidiomycota</taxon>
        <taxon>Agaricomycotina</taxon>
        <taxon>Agaricomycetes</taxon>
        <taxon>Polyporales</taxon>
        <taxon>Sparassidaceae</taxon>
        <taxon>Sparassis</taxon>
    </lineage>
</organism>
<keyword evidence="8" id="KW-1133">Transmembrane helix</keyword>
<dbReference type="CDD" id="cd11065">
    <property type="entry name" value="CYP64-like"/>
    <property type="match status" value="1"/>
</dbReference>
<dbReference type="PROSITE" id="PS00086">
    <property type="entry name" value="CYTOCHROME_P450"/>
    <property type="match status" value="1"/>
</dbReference>
<keyword evidence="16" id="KW-1185">Reference proteome</keyword>
<dbReference type="SUPFAM" id="SSF48264">
    <property type="entry name" value="Cytochrome P450"/>
    <property type="match status" value="1"/>
</dbReference>
<sequence length="466" mass="51821">MPTSHEWKVFTQWGEKWGGIVSVTLLGQHFVILNSHKHAVSLLEKRSSIYSDRPKLHIAGDVIGWARTLVLSPYGPTFREIRRLFAQLFGTRDSMARFVPLVEAETSRFLVRLLGDADSHNVDVSKYVRMTAGAIILEISFGYKVKERDDPVVNAVSHAAEQFSFATSPGAFLADILPILLYVPEWCPGAGWKRKAAAWAKNFIVMCDVPFNFVKEQIAAGTAAPSFTSLHLEGGIDPEREYCIKMAAASIYSGGADTTVSAINTFFLAMMLFPEAQKKAQAEIDAVVGNERLPVNDDRTSLPYVTALFHEVIRWNPVAPLGVPHRLIEDDVYEGYVFPKGTIFIPNIWKFLHDSNTYADPLAFKPERFMPSENKKPEKDPRVLAFGFGRRVCPGIQLADISVFLSIAMTLAVFEISKADGDPVLSPSEVEYTTGIISHPPPFRCTLKPRSAQSEKLLHSLQGIHD</sequence>
<dbReference type="EMBL" id="BFAD01000009">
    <property type="protein sequence ID" value="GBE86411.1"/>
    <property type="molecule type" value="Genomic_DNA"/>
</dbReference>
<evidence type="ECO:0000256" key="5">
    <source>
        <dbReference type="ARBA" id="ARBA00022617"/>
    </source>
</evidence>
<dbReference type="Gene3D" id="1.10.630.10">
    <property type="entry name" value="Cytochrome P450"/>
    <property type="match status" value="1"/>
</dbReference>
<evidence type="ECO:0000256" key="14">
    <source>
        <dbReference type="RuleBase" id="RU000461"/>
    </source>
</evidence>
<comment type="subcellular location">
    <subcellularLocation>
        <location evidence="2">Membrane</location>
        <topology evidence="2">Single-pass membrane protein</topology>
    </subcellularLocation>
</comment>
<dbReference type="STRING" id="139825.A0A401GW12"/>
<dbReference type="Pfam" id="PF00067">
    <property type="entry name" value="p450"/>
    <property type="match status" value="1"/>
</dbReference>
<dbReference type="RefSeq" id="XP_027617324.1">
    <property type="nucleotide sequence ID" value="XM_027761523.1"/>
</dbReference>
<accession>A0A401GW12</accession>
<evidence type="ECO:0000256" key="3">
    <source>
        <dbReference type="ARBA" id="ARBA00005179"/>
    </source>
</evidence>
<dbReference type="OrthoDB" id="2789670at2759"/>
<dbReference type="InParanoid" id="A0A401GW12"/>
<evidence type="ECO:0000256" key="7">
    <source>
        <dbReference type="ARBA" id="ARBA00022723"/>
    </source>
</evidence>
<evidence type="ECO:0000256" key="10">
    <source>
        <dbReference type="ARBA" id="ARBA00023004"/>
    </source>
</evidence>
<evidence type="ECO:0000256" key="1">
    <source>
        <dbReference type="ARBA" id="ARBA00001971"/>
    </source>
</evidence>